<dbReference type="RefSeq" id="WP_379765954.1">
    <property type="nucleotide sequence ID" value="NZ_JBHSMZ010000001.1"/>
</dbReference>
<accession>A0ABW0RQU0</accession>
<sequence>MRVYQLAGKGSVKLLAWAYRRRARDPTNYCNGSLKFRIKIPPNLAFNIGLGDTCTNQNWVNFPAKSKAYGLTRNGDWAQGTIPVST</sequence>
<protein>
    <submittedName>
        <fullName evidence="1">Uncharacterized protein</fullName>
    </submittedName>
</protein>
<keyword evidence="2" id="KW-1185">Reference proteome</keyword>
<name>A0ABW0RQU0_9BURK</name>
<organism evidence="1 2">
    <name type="scientific">Massilia aerilata</name>
    <dbReference type="NCBI Taxonomy" id="453817"/>
    <lineage>
        <taxon>Bacteria</taxon>
        <taxon>Pseudomonadati</taxon>
        <taxon>Pseudomonadota</taxon>
        <taxon>Betaproteobacteria</taxon>
        <taxon>Burkholderiales</taxon>
        <taxon>Oxalobacteraceae</taxon>
        <taxon>Telluria group</taxon>
        <taxon>Massilia</taxon>
    </lineage>
</organism>
<reference evidence="2" key="1">
    <citation type="journal article" date="2019" name="Int. J. Syst. Evol. Microbiol.">
        <title>The Global Catalogue of Microorganisms (GCM) 10K type strain sequencing project: providing services to taxonomists for standard genome sequencing and annotation.</title>
        <authorList>
            <consortium name="The Broad Institute Genomics Platform"/>
            <consortium name="The Broad Institute Genome Sequencing Center for Infectious Disease"/>
            <person name="Wu L."/>
            <person name="Ma J."/>
        </authorList>
    </citation>
    <scope>NUCLEOTIDE SEQUENCE [LARGE SCALE GENOMIC DNA]</scope>
    <source>
        <strain evidence="2">CGMCC 4.5798</strain>
    </source>
</reference>
<proteinExistence type="predicted"/>
<evidence type="ECO:0000313" key="1">
    <source>
        <dbReference type="EMBL" id="MFC5547171.1"/>
    </source>
</evidence>
<gene>
    <name evidence="1" type="ORF">ACFPO9_01415</name>
</gene>
<dbReference type="Proteomes" id="UP001596086">
    <property type="component" value="Unassembled WGS sequence"/>
</dbReference>
<comment type="caution">
    <text evidence="1">The sequence shown here is derived from an EMBL/GenBank/DDBJ whole genome shotgun (WGS) entry which is preliminary data.</text>
</comment>
<evidence type="ECO:0000313" key="2">
    <source>
        <dbReference type="Proteomes" id="UP001596086"/>
    </source>
</evidence>
<dbReference type="EMBL" id="JBHSMZ010000001">
    <property type="protein sequence ID" value="MFC5547171.1"/>
    <property type="molecule type" value="Genomic_DNA"/>
</dbReference>